<dbReference type="EC" id="5.2.1.8" evidence="2"/>
<dbReference type="SMART" id="SM00360">
    <property type="entry name" value="RRM"/>
    <property type="match status" value="1"/>
</dbReference>
<dbReference type="Proteomes" id="UP001212152">
    <property type="component" value="Unassembled WGS sequence"/>
</dbReference>
<keyword evidence="4" id="KW-0697">Rotamase</keyword>
<dbReference type="Pfam" id="PF00076">
    <property type="entry name" value="RRM_1"/>
    <property type="match status" value="1"/>
</dbReference>
<keyword evidence="11" id="KW-1185">Reference proteome</keyword>
<dbReference type="InterPro" id="IPR035979">
    <property type="entry name" value="RBD_domain_sf"/>
</dbReference>
<dbReference type="Pfam" id="PF00160">
    <property type="entry name" value="Pro_isomerase"/>
    <property type="match status" value="1"/>
</dbReference>
<dbReference type="InterPro" id="IPR020892">
    <property type="entry name" value="Cyclophilin-type_PPIase_CS"/>
</dbReference>
<dbReference type="GO" id="GO:0006457">
    <property type="term" value="P:protein folding"/>
    <property type="evidence" value="ECO:0007669"/>
    <property type="project" value="InterPro"/>
</dbReference>
<dbReference type="InterPro" id="IPR034168">
    <property type="entry name" value="PPIE_RRM"/>
</dbReference>
<reference evidence="10" key="1">
    <citation type="submission" date="2020-05" db="EMBL/GenBank/DDBJ databases">
        <title>Phylogenomic resolution of chytrid fungi.</title>
        <authorList>
            <person name="Stajich J.E."/>
            <person name="Amses K."/>
            <person name="Simmons R."/>
            <person name="Seto K."/>
            <person name="Myers J."/>
            <person name="Bonds A."/>
            <person name="Quandt C.A."/>
            <person name="Barry K."/>
            <person name="Liu P."/>
            <person name="Grigoriev I."/>
            <person name="Longcore J.E."/>
            <person name="James T.Y."/>
        </authorList>
    </citation>
    <scope>NUCLEOTIDE SEQUENCE</scope>
    <source>
        <strain evidence="10">JEL0379</strain>
    </source>
</reference>
<comment type="catalytic activity">
    <reaction evidence="1">
        <text>[protein]-peptidylproline (omega=180) = [protein]-peptidylproline (omega=0)</text>
        <dbReference type="Rhea" id="RHEA:16237"/>
        <dbReference type="Rhea" id="RHEA-COMP:10747"/>
        <dbReference type="Rhea" id="RHEA-COMP:10748"/>
        <dbReference type="ChEBI" id="CHEBI:83833"/>
        <dbReference type="ChEBI" id="CHEBI:83834"/>
        <dbReference type="EC" id="5.2.1.8"/>
    </reaction>
</comment>
<evidence type="ECO:0000256" key="5">
    <source>
        <dbReference type="ARBA" id="ARBA00023235"/>
    </source>
</evidence>
<comment type="caution">
    <text evidence="10">The sequence shown here is derived from an EMBL/GenBank/DDBJ whole genome shotgun (WGS) entry which is preliminary data.</text>
</comment>
<dbReference type="InterPro" id="IPR002130">
    <property type="entry name" value="Cyclophilin-type_PPIase_dom"/>
</dbReference>
<dbReference type="InterPro" id="IPR000504">
    <property type="entry name" value="RRM_dom"/>
</dbReference>
<evidence type="ECO:0000256" key="4">
    <source>
        <dbReference type="ARBA" id="ARBA00023110"/>
    </source>
</evidence>
<organism evidence="10 11">
    <name type="scientific">Geranomyces variabilis</name>
    <dbReference type="NCBI Taxonomy" id="109894"/>
    <lineage>
        <taxon>Eukaryota</taxon>
        <taxon>Fungi</taxon>
        <taxon>Fungi incertae sedis</taxon>
        <taxon>Chytridiomycota</taxon>
        <taxon>Chytridiomycota incertae sedis</taxon>
        <taxon>Chytridiomycetes</taxon>
        <taxon>Spizellomycetales</taxon>
        <taxon>Powellomycetaceae</taxon>
        <taxon>Geranomyces</taxon>
    </lineage>
</organism>
<dbReference type="GO" id="GO:0003755">
    <property type="term" value="F:peptidyl-prolyl cis-trans isomerase activity"/>
    <property type="evidence" value="ECO:0007669"/>
    <property type="project" value="UniProtKB-KW"/>
</dbReference>
<dbReference type="PROSITE" id="PS00170">
    <property type="entry name" value="CSA_PPIASE_1"/>
    <property type="match status" value="1"/>
</dbReference>
<accession>A0AAD5TIE1</accession>
<keyword evidence="5" id="KW-0413">Isomerase</keyword>
<dbReference type="PANTHER" id="PTHR11071:SF561">
    <property type="entry name" value="PEPTIDYL-PROLYL CIS-TRANS ISOMERASE D-RELATED"/>
    <property type="match status" value="1"/>
</dbReference>
<evidence type="ECO:0000313" key="11">
    <source>
        <dbReference type="Proteomes" id="UP001212152"/>
    </source>
</evidence>
<proteinExistence type="predicted"/>
<dbReference type="Gene3D" id="2.40.100.10">
    <property type="entry name" value="Cyclophilin-like"/>
    <property type="match status" value="1"/>
</dbReference>
<dbReference type="SUPFAM" id="SSF54928">
    <property type="entry name" value="RNA-binding domain, RBD"/>
    <property type="match status" value="1"/>
</dbReference>
<evidence type="ECO:0000259" key="9">
    <source>
        <dbReference type="PROSITE" id="PS50102"/>
    </source>
</evidence>
<dbReference type="EMBL" id="JADGJQ010000087">
    <property type="protein sequence ID" value="KAJ3171359.1"/>
    <property type="molecule type" value="Genomic_DNA"/>
</dbReference>
<evidence type="ECO:0000256" key="6">
    <source>
        <dbReference type="ARBA" id="ARBA00049785"/>
    </source>
</evidence>
<dbReference type="AlphaFoldDB" id="A0AAD5TIE1"/>
<evidence type="ECO:0000256" key="2">
    <source>
        <dbReference type="ARBA" id="ARBA00013194"/>
    </source>
</evidence>
<dbReference type="PRINTS" id="PR00153">
    <property type="entry name" value="CSAPPISMRASE"/>
</dbReference>
<dbReference type="SUPFAM" id="SSF50891">
    <property type="entry name" value="Cyclophilin-like"/>
    <property type="match status" value="1"/>
</dbReference>
<dbReference type="GO" id="GO:0003723">
    <property type="term" value="F:RNA binding"/>
    <property type="evidence" value="ECO:0007669"/>
    <property type="project" value="UniProtKB-UniRule"/>
</dbReference>
<gene>
    <name evidence="10" type="ORF">HDU87_008386</name>
</gene>
<protein>
    <recommendedName>
        <fullName evidence="2">peptidylprolyl isomerase</fullName>
        <ecNumber evidence="2">5.2.1.8</ecNumber>
    </recommendedName>
    <alternativeName>
        <fullName evidence="6">Cyclophilin E</fullName>
    </alternativeName>
</protein>
<keyword evidence="3 7" id="KW-0694">RNA-binding</keyword>
<evidence type="ECO:0000256" key="3">
    <source>
        <dbReference type="ARBA" id="ARBA00022884"/>
    </source>
</evidence>
<dbReference type="CDD" id="cd01926">
    <property type="entry name" value="cyclophilin_ABH_like"/>
    <property type="match status" value="1"/>
</dbReference>
<evidence type="ECO:0000259" key="8">
    <source>
        <dbReference type="PROSITE" id="PS50072"/>
    </source>
</evidence>
<dbReference type="PROSITE" id="PS50102">
    <property type="entry name" value="RRM"/>
    <property type="match status" value="1"/>
</dbReference>
<dbReference type="CDD" id="cd12347">
    <property type="entry name" value="RRM_PPIE"/>
    <property type="match status" value="1"/>
</dbReference>
<dbReference type="PROSITE" id="PS50072">
    <property type="entry name" value="CSA_PPIASE_2"/>
    <property type="match status" value="1"/>
</dbReference>
<feature type="domain" description="PPIase cyclophilin-type" evidence="8">
    <location>
        <begin position="167"/>
        <end position="323"/>
    </location>
</feature>
<dbReference type="FunFam" id="2.40.100.10:FF:000013">
    <property type="entry name" value="Peptidyl-prolyl cis-trans isomerase"/>
    <property type="match status" value="1"/>
</dbReference>
<dbReference type="PANTHER" id="PTHR11071">
    <property type="entry name" value="PEPTIDYL-PROLYL CIS-TRANS ISOMERASE"/>
    <property type="match status" value="1"/>
</dbReference>
<evidence type="ECO:0000256" key="7">
    <source>
        <dbReference type="PROSITE-ProRule" id="PRU00176"/>
    </source>
</evidence>
<feature type="domain" description="RRM" evidence="9">
    <location>
        <begin position="10"/>
        <end position="89"/>
    </location>
</feature>
<evidence type="ECO:0000313" key="10">
    <source>
        <dbReference type="EMBL" id="KAJ3171359.1"/>
    </source>
</evidence>
<name>A0AAD5TIE1_9FUNG</name>
<dbReference type="Gene3D" id="3.30.70.330">
    <property type="match status" value="1"/>
</dbReference>
<evidence type="ECO:0000256" key="1">
    <source>
        <dbReference type="ARBA" id="ARBA00000971"/>
    </source>
</evidence>
<dbReference type="InterPro" id="IPR012677">
    <property type="entry name" value="Nucleotide-bd_a/b_plait_sf"/>
</dbReference>
<dbReference type="GO" id="GO:0016018">
    <property type="term" value="F:cyclosporin A binding"/>
    <property type="evidence" value="ECO:0007669"/>
    <property type="project" value="TreeGrafter"/>
</dbReference>
<sequence>MDKISKNNKTTVFAGGLDDQVTEPILHAAFLPFGDILEVQIPPDPSSRAPHRGFGFVEFEFPEDAQAAIENMDSAELYGKVLKVNLARPMKAQSSATKAVWNDEEWLKKHVAGGTEKAVADGDDKAVAEGAGGAADADADALAAPPAAKKPKTSSGTTITGGNPLVFFDIEIGGTSAGRIIMLLRADVVPKTAENFRQLCTHEKGFGFKKSIFHRIIPQFMCQGGDMTKHNGTGGKSIYGSKFEDENFILKHVQSGTLSMANSGPGTNGSQFFITLEKTSWLDNKHVVFGEVTSGMDVVRKMEKQGTPSGSAKKRVVIANCGQL</sequence>
<dbReference type="InterPro" id="IPR029000">
    <property type="entry name" value="Cyclophilin-like_dom_sf"/>
</dbReference>
<dbReference type="GO" id="GO:0005739">
    <property type="term" value="C:mitochondrion"/>
    <property type="evidence" value="ECO:0007669"/>
    <property type="project" value="TreeGrafter"/>
</dbReference>